<evidence type="ECO:0000313" key="2">
    <source>
        <dbReference type="EMBL" id="KAL0287969.1"/>
    </source>
</evidence>
<dbReference type="Pfam" id="PF14111">
    <property type="entry name" value="DUF4283"/>
    <property type="match status" value="1"/>
</dbReference>
<organism evidence="2">
    <name type="scientific">Sesamum radiatum</name>
    <name type="common">Black benniseed</name>
    <dbReference type="NCBI Taxonomy" id="300843"/>
    <lineage>
        <taxon>Eukaryota</taxon>
        <taxon>Viridiplantae</taxon>
        <taxon>Streptophyta</taxon>
        <taxon>Embryophyta</taxon>
        <taxon>Tracheophyta</taxon>
        <taxon>Spermatophyta</taxon>
        <taxon>Magnoliopsida</taxon>
        <taxon>eudicotyledons</taxon>
        <taxon>Gunneridae</taxon>
        <taxon>Pentapetalae</taxon>
        <taxon>asterids</taxon>
        <taxon>lamiids</taxon>
        <taxon>Lamiales</taxon>
        <taxon>Pedaliaceae</taxon>
        <taxon>Sesamum</taxon>
    </lineage>
</organism>
<reference evidence="2" key="1">
    <citation type="submission" date="2020-06" db="EMBL/GenBank/DDBJ databases">
        <authorList>
            <person name="Li T."/>
            <person name="Hu X."/>
            <person name="Zhang T."/>
            <person name="Song X."/>
            <person name="Zhang H."/>
            <person name="Dai N."/>
            <person name="Sheng W."/>
            <person name="Hou X."/>
            <person name="Wei L."/>
        </authorList>
    </citation>
    <scope>NUCLEOTIDE SEQUENCE</scope>
    <source>
        <strain evidence="2">G02</strain>
        <tissue evidence="2">Leaf</tissue>
    </source>
</reference>
<dbReference type="EMBL" id="JACGWJ010000829">
    <property type="protein sequence ID" value="KAL0287969.1"/>
    <property type="molecule type" value="Genomic_DNA"/>
</dbReference>
<dbReference type="PANTHER" id="PTHR31286">
    <property type="entry name" value="GLYCINE-RICH CELL WALL STRUCTURAL PROTEIN 1.8-LIKE"/>
    <property type="match status" value="1"/>
</dbReference>
<comment type="caution">
    <text evidence="2">The sequence shown here is derived from an EMBL/GenBank/DDBJ whole genome shotgun (WGS) entry which is preliminary data.</text>
</comment>
<dbReference type="AlphaFoldDB" id="A0AAW2IZY2"/>
<name>A0AAW2IZY2_SESRA</name>
<sequence>MVNLLSEIVIRPSPAIIEKGSQRWQSTAVGYFLGKKPYFPHLESYARSNWRDLTQIAATSSGFYFFQFKNRVAMEDIIEEGPWLFQGQPIVLQCWEQGMSLRRQKHTQIPVWVRLKHLPFEFWTADGLSTVASSVGIPLYTDKITKSCSRLDFARPVKVFVKKQQITATTAQSGLADDMLKGGAEPEKATIPLAEPPQPVLADKNKLHTKGNDVILYNAFELLNDLDTLLDDECTSSGPNTSSPVLDGT</sequence>
<reference evidence="2" key="2">
    <citation type="journal article" date="2024" name="Plant">
        <title>Genomic evolution and insights into agronomic trait innovations of Sesamum species.</title>
        <authorList>
            <person name="Miao H."/>
            <person name="Wang L."/>
            <person name="Qu L."/>
            <person name="Liu H."/>
            <person name="Sun Y."/>
            <person name="Le M."/>
            <person name="Wang Q."/>
            <person name="Wei S."/>
            <person name="Zheng Y."/>
            <person name="Lin W."/>
            <person name="Duan Y."/>
            <person name="Cao H."/>
            <person name="Xiong S."/>
            <person name="Wang X."/>
            <person name="Wei L."/>
            <person name="Li C."/>
            <person name="Ma Q."/>
            <person name="Ju M."/>
            <person name="Zhao R."/>
            <person name="Li G."/>
            <person name="Mu C."/>
            <person name="Tian Q."/>
            <person name="Mei H."/>
            <person name="Zhang T."/>
            <person name="Gao T."/>
            <person name="Zhang H."/>
        </authorList>
    </citation>
    <scope>NUCLEOTIDE SEQUENCE</scope>
    <source>
        <strain evidence="2">G02</strain>
    </source>
</reference>
<feature type="domain" description="DUF4283" evidence="1">
    <location>
        <begin position="22"/>
        <end position="100"/>
    </location>
</feature>
<dbReference type="InterPro" id="IPR025558">
    <property type="entry name" value="DUF4283"/>
</dbReference>
<gene>
    <name evidence="2" type="ORF">Sradi_7113500</name>
</gene>
<evidence type="ECO:0000259" key="1">
    <source>
        <dbReference type="Pfam" id="PF14111"/>
    </source>
</evidence>
<protein>
    <recommendedName>
        <fullName evidence="1">DUF4283 domain-containing protein</fullName>
    </recommendedName>
</protein>
<accession>A0AAW2IZY2</accession>
<dbReference type="InterPro" id="IPR040256">
    <property type="entry name" value="At4g02000-like"/>
</dbReference>
<dbReference type="PANTHER" id="PTHR31286:SF99">
    <property type="entry name" value="DUF4283 DOMAIN-CONTAINING PROTEIN"/>
    <property type="match status" value="1"/>
</dbReference>
<proteinExistence type="predicted"/>